<dbReference type="EMBL" id="CAFZ01000209">
    <property type="protein sequence ID" value="CCA73205.1"/>
    <property type="molecule type" value="Genomic_DNA"/>
</dbReference>
<dbReference type="eggNOG" id="KOG1075">
    <property type="taxonomic scope" value="Eukaryota"/>
</dbReference>
<dbReference type="HOGENOM" id="CLU_000680_30_4_1"/>
<accession>G4TPG2</accession>
<comment type="caution">
    <text evidence="1">The sequence shown here is derived from an EMBL/GenBank/DDBJ whole genome shotgun (WGS) entry which is preliminary data.</text>
</comment>
<sequence length="224" mass="25356">MPKYTCHPSISFHVKLSNVYKASLTWTPGHEGIKGNETEDEEAKKAITDGSSTAEILPPWMKDALPRNISALRQELKLAAKKSARNKWTSSAQYNRTKTIDESMPSSKYLQITDELMRAEAAILIQLRTGYIGLNKHLNRINRADAPWCPHCGEGNAENVTHLLHICPAYNAARAEWEGALREKTRELSEILGTKEGVNETLKFIRRMGRLKMGREVTGRRERE</sequence>
<reference evidence="1 2" key="1">
    <citation type="journal article" date="2011" name="PLoS Pathog.">
        <title>Endophytic Life Strategies Decoded by Genome and Transcriptome Analyses of the Mutualistic Root Symbiont Piriformospora indica.</title>
        <authorList>
            <person name="Zuccaro A."/>
            <person name="Lahrmann U."/>
            <person name="Guldener U."/>
            <person name="Langen G."/>
            <person name="Pfiffi S."/>
            <person name="Biedenkopf D."/>
            <person name="Wong P."/>
            <person name="Samans B."/>
            <person name="Grimm C."/>
            <person name="Basiewicz M."/>
            <person name="Murat C."/>
            <person name="Martin F."/>
            <person name="Kogel K.H."/>
        </authorList>
    </citation>
    <scope>NUCLEOTIDE SEQUENCE [LARGE SCALE GENOMIC DNA]</scope>
    <source>
        <strain evidence="1 2">DSM 11827</strain>
    </source>
</reference>
<dbReference type="Proteomes" id="UP000007148">
    <property type="component" value="Unassembled WGS sequence"/>
</dbReference>
<name>G4TPG2_SERID</name>
<dbReference type="OMA" id="HIPINAY"/>
<proteinExistence type="predicted"/>
<protein>
    <submittedName>
        <fullName evidence="1">Uncharacterized protein</fullName>
    </submittedName>
</protein>
<dbReference type="AlphaFoldDB" id="G4TPG2"/>
<gene>
    <name evidence="1" type="ORF">PIIN_07159</name>
</gene>
<organism evidence="1 2">
    <name type="scientific">Serendipita indica (strain DSM 11827)</name>
    <name type="common">Root endophyte fungus</name>
    <name type="synonym">Piriformospora indica</name>
    <dbReference type="NCBI Taxonomy" id="1109443"/>
    <lineage>
        <taxon>Eukaryota</taxon>
        <taxon>Fungi</taxon>
        <taxon>Dikarya</taxon>
        <taxon>Basidiomycota</taxon>
        <taxon>Agaricomycotina</taxon>
        <taxon>Agaricomycetes</taxon>
        <taxon>Sebacinales</taxon>
        <taxon>Serendipitaceae</taxon>
        <taxon>Serendipita</taxon>
    </lineage>
</organism>
<evidence type="ECO:0000313" key="2">
    <source>
        <dbReference type="Proteomes" id="UP000007148"/>
    </source>
</evidence>
<dbReference type="OrthoDB" id="3267074at2759"/>
<dbReference type="STRING" id="1109443.G4TPG2"/>
<dbReference type="InParanoid" id="G4TPG2"/>
<keyword evidence="2" id="KW-1185">Reference proteome</keyword>
<evidence type="ECO:0000313" key="1">
    <source>
        <dbReference type="EMBL" id="CCA73205.1"/>
    </source>
</evidence>